<keyword evidence="1" id="KW-0805">Transcription regulation</keyword>
<feature type="domain" description="HTH gntR-type" evidence="4">
    <location>
        <begin position="16"/>
        <end position="83"/>
    </location>
</feature>
<sequence>MPTHALSFDAPEDPTTSLTDQVKRSVRAAIASGNMKPGELYSIYQLADAFNVSRSPVRDAMVRLEEAGLVRFERNRGFRILQSRPEDVAEIFAMRIALEVPSARRAALVIASGESLITVPDDGFSAEGGATIQLADALRNEINQMQAASEEGDEDGFFHHDQRFHDLIMHAARNNHLRDSVNRMRVSTRILGSSTAGVDRTLATIAHEHDPIFTAICAGEAEAAAAAMRTHLATTGRLLVKQAVNKQGLDLDGEQIWAQMTVGY</sequence>
<dbReference type="CDD" id="cd07377">
    <property type="entry name" value="WHTH_GntR"/>
    <property type="match status" value="1"/>
</dbReference>
<evidence type="ECO:0000256" key="1">
    <source>
        <dbReference type="ARBA" id="ARBA00023015"/>
    </source>
</evidence>
<dbReference type="InterPro" id="IPR011711">
    <property type="entry name" value="GntR_C"/>
</dbReference>
<dbReference type="InterPro" id="IPR036388">
    <property type="entry name" value="WH-like_DNA-bd_sf"/>
</dbReference>
<dbReference type="PANTHER" id="PTHR43537:SF51">
    <property type="entry name" value="HTH-TYPE TRANSCRIPTIONAL REGULATOR LGOR-RELATED"/>
    <property type="match status" value="1"/>
</dbReference>
<dbReference type="AlphaFoldDB" id="A0A543I788"/>
<accession>A0A543I788</accession>
<keyword evidence="6" id="KW-1185">Reference proteome</keyword>
<evidence type="ECO:0000313" key="6">
    <source>
        <dbReference type="Proteomes" id="UP000318331"/>
    </source>
</evidence>
<dbReference type="Gene3D" id="1.20.120.530">
    <property type="entry name" value="GntR ligand-binding domain-like"/>
    <property type="match status" value="1"/>
</dbReference>
<dbReference type="Pfam" id="PF00392">
    <property type="entry name" value="GntR"/>
    <property type="match status" value="1"/>
</dbReference>
<dbReference type="OrthoDB" id="8680240at2"/>
<dbReference type="Proteomes" id="UP000318331">
    <property type="component" value="Unassembled WGS sequence"/>
</dbReference>
<dbReference type="PANTHER" id="PTHR43537">
    <property type="entry name" value="TRANSCRIPTIONAL REGULATOR, GNTR FAMILY"/>
    <property type="match status" value="1"/>
</dbReference>
<evidence type="ECO:0000256" key="2">
    <source>
        <dbReference type="ARBA" id="ARBA00023125"/>
    </source>
</evidence>
<evidence type="ECO:0000256" key="3">
    <source>
        <dbReference type="ARBA" id="ARBA00023163"/>
    </source>
</evidence>
<evidence type="ECO:0000259" key="4">
    <source>
        <dbReference type="PROSITE" id="PS50949"/>
    </source>
</evidence>
<gene>
    <name evidence="5" type="ORF">FB466_1200</name>
</gene>
<dbReference type="SUPFAM" id="SSF48008">
    <property type="entry name" value="GntR ligand-binding domain-like"/>
    <property type="match status" value="1"/>
</dbReference>
<dbReference type="InterPro" id="IPR036390">
    <property type="entry name" value="WH_DNA-bd_sf"/>
</dbReference>
<protein>
    <submittedName>
        <fullName evidence="5">GntR family transcriptional regulator</fullName>
    </submittedName>
</protein>
<dbReference type="InterPro" id="IPR000524">
    <property type="entry name" value="Tscrpt_reg_HTH_GntR"/>
</dbReference>
<keyword evidence="2" id="KW-0238">DNA-binding</keyword>
<dbReference type="GO" id="GO:0003677">
    <property type="term" value="F:DNA binding"/>
    <property type="evidence" value="ECO:0007669"/>
    <property type="project" value="UniProtKB-KW"/>
</dbReference>
<proteinExistence type="predicted"/>
<comment type="caution">
    <text evidence="5">The sequence shown here is derived from an EMBL/GenBank/DDBJ whole genome shotgun (WGS) entry which is preliminary data.</text>
</comment>
<dbReference type="SUPFAM" id="SSF46785">
    <property type="entry name" value="Winged helix' DNA-binding domain"/>
    <property type="match status" value="1"/>
</dbReference>
<reference evidence="5 6" key="1">
    <citation type="submission" date="2019-06" db="EMBL/GenBank/DDBJ databases">
        <title>Sequencing the genomes of 1000 actinobacteria strains.</title>
        <authorList>
            <person name="Klenk H.-P."/>
        </authorList>
    </citation>
    <scope>NUCLEOTIDE SEQUENCE [LARGE SCALE GENOMIC DNA]</scope>
    <source>
        <strain evidence="5 6">DSM 18031</strain>
    </source>
</reference>
<dbReference type="EMBL" id="VFPN01000001">
    <property type="protein sequence ID" value="TQM66360.1"/>
    <property type="molecule type" value="Genomic_DNA"/>
</dbReference>
<keyword evidence="3" id="KW-0804">Transcription</keyword>
<dbReference type="RefSeq" id="WP_141916589.1">
    <property type="nucleotide sequence ID" value="NZ_BAAAYS010000003.1"/>
</dbReference>
<dbReference type="Pfam" id="PF07729">
    <property type="entry name" value="FCD"/>
    <property type="match status" value="1"/>
</dbReference>
<dbReference type="PROSITE" id="PS50949">
    <property type="entry name" value="HTH_GNTR"/>
    <property type="match status" value="1"/>
</dbReference>
<organism evidence="5 6">
    <name type="scientific">Klugiella xanthotipulae</name>
    <dbReference type="NCBI Taxonomy" id="244735"/>
    <lineage>
        <taxon>Bacteria</taxon>
        <taxon>Bacillati</taxon>
        <taxon>Actinomycetota</taxon>
        <taxon>Actinomycetes</taxon>
        <taxon>Micrococcales</taxon>
        <taxon>Microbacteriaceae</taxon>
        <taxon>Klugiella</taxon>
    </lineage>
</organism>
<dbReference type="Gene3D" id="1.10.10.10">
    <property type="entry name" value="Winged helix-like DNA-binding domain superfamily/Winged helix DNA-binding domain"/>
    <property type="match status" value="1"/>
</dbReference>
<evidence type="ECO:0000313" key="5">
    <source>
        <dbReference type="EMBL" id="TQM66360.1"/>
    </source>
</evidence>
<dbReference type="SMART" id="SM00345">
    <property type="entry name" value="HTH_GNTR"/>
    <property type="match status" value="1"/>
</dbReference>
<name>A0A543I788_9MICO</name>
<dbReference type="InterPro" id="IPR008920">
    <property type="entry name" value="TF_FadR/GntR_C"/>
</dbReference>
<dbReference type="GO" id="GO:0003700">
    <property type="term" value="F:DNA-binding transcription factor activity"/>
    <property type="evidence" value="ECO:0007669"/>
    <property type="project" value="InterPro"/>
</dbReference>
<dbReference type="SMART" id="SM00895">
    <property type="entry name" value="FCD"/>
    <property type="match status" value="1"/>
</dbReference>